<feature type="compositionally biased region" description="Polar residues" evidence="1">
    <location>
        <begin position="491"/>
        <end position="505"/>
    </location>
</feature>
<dbReference type="InterPro" id="IPR032675">
    <property type="entry name" value="LRR_dom_sf"/>
</dbReference>
<dbReference type="Pfam" id="PF01429">
    <property type="entry name" value="MBD"/>
    <property type="match status" value="1"/>
</dbReference>
<feature type="region of interest" description="Disordered" evidence="1">
    <location>
        <begin position="1"/>
        <end position="156"/>
    </location>
</feature>
<feature type="region of interest" description="Disordered" evidence="1">
    <location>
        <begin position="1170"/>
        <end position="1190"/>
    </location>
</feature>
<gene>
    <name evidence="3" type="ORF">PYX00_009333</name>
</gene>
<reference evidence="3" key="1">
    <citation type="journal article" date="2024" name="Gigascience">
        <title>Chromosome-level genome of the poultry shaft louse Menopon gallinae provides insight into the host-switching and adaptive evolution of parasitic lice.</title>
        <authorList>
            <person name="Xu Y."/>
            <person name="Ma L."/>
            <person name="Liu S."/>
            <person name="Liang Y."/>
            <person name="Liu Q."/>
            <person name="He Z."/>
            <person name="Tian L."/>
            <person name="Duan Y."/>
            <person name="Cai W."/>
            <person name="Li H."/>
            <person name="Song F."/>
        </authorList>
    </citation>
    <scope>NUCLEOTIDE SEQUENCE</scope>
    <source>
        <strain evidence="3">Cailab_2023a</strain>
    </source>
</reference>
<evidence type="ECO:0000259" key="2">
    <source>
        <dbReference type="PROSITE" id="PS50982"/>
    </source>
</evidence>
<dbReference type="SMART" id="SM00391">
    <property type="entry name" value="MBD"/>
    <property type="match status" value="1"/>
</dbReference>
<dbReference type="InterPro" id="IPR016177">
    <property type="entry name" value="DNA-bd_dom_sf"/>
</dbReference>
<evidence type="ECO:0000313" key="3">
    <source>
        <dbReference type="EMBL" id="KAL0266921.1"/>
    </source>
</evidence>
<dbReference type="SUPFAM" id="SSF52047">
    <property type="entry name" value="RNI-like"/>
    <property type="match status" value="1"/>
</dbReference>
<dbReference type="SUPFAM" id="SSF81383">
    <property type="entry name" value="F-box domain"/>
    <property type="match status" value="1"/>
</dbReference>
<protein>
    <recommendedName>
        <fullName evidence="2">MBD domain-containing protein</fullName>
    </recommendedName>
</protein>
<feature type="domain" description="MBD" evidence="2">
    <location>
        <begin position="248"/>
        <end position="318"/>
    </location>
</feature>
<feature type="region of interest" description="Disordered" evidence="1">
    <location>
        <begin position="182"/>
        <end position="215"/>
    </location>
</feature>
<dbReference type="SUPFAM" id="SSF57903">
    <property type="entry name" value="FYVE/PHD zinc finger"/>
    <property type="match status" value="1"/>
</dbReference>
<dbReference type="SUPFAM" id="SSF54171">
    <property type="entry name" value="DNA-binding domain"/>
    <property type="match status" value="1"/>
</dbReference>
<feature type="compositionally biased region" description="Basic residues" evidence="1">
    <location>
        <begin position="449"/>
        <end position="460"/>
    </location>
</feature>
<dbReference type="PANTHER" id="PTHR15739">
    <property type="entry name" value="ZINC FINGER PROTEIN"/>
    <property type="match status" value="1"/>
</dbReference>
<dbReference type="CDD" id="cd15489">
    <property type="entry name" value="PHD_SF"/>
    <property type="match status" value="1"/>
</dbReference>
<dbReference type="InterPro" id="IPR013083">
    <property type="entry name" value="Znf_RING/FYVE/PHD"/>
</dbReference>
<feature type="compositionally biased region" description="Basic and acidic residues" evidence="1">
    <location>
        <begin position="115"/>
        <end position="130"/>
    </location>
</feature>
<feature type="region of interest" description="Disordered" evidence="1">
    <location>
        <begin position="432"/>
        <end position="510"/>
    </location>
</feature>
<accession>A0AAW2HBK3</accession>
<feature type="compositionally biased region" description="Basic and acidic residues" evidence="1">
    <location>
        <begin position="1"/>
        <end position="28"/>
    </location>
</feature>
<dbReference type="InterPro" id="IPR052283">
    <property type="entry name" value="GenomicStab_NeuMorph_Reg"/>
</dbReference>
<evidence type="ECO:0000256" key="1">
    <source>
        <dbReference type="SAM" id="MobiDB-lite"/>
    </source>
</evidence>
<name>A0AAW2HBK3_9NEOP</name>
<dbReference type="Gene3D" id="3.80.10.10">
    <property type="entry name" value="Ribonuclease Inhibitor"/>
    <property type="match status" value="1"/>
</dbReference>
<sequence length="1235" mass="136584">MSSMEDSKDSEPVHSDDSDKNVNSDVEMKNVSNDTDLLKSTESEESCDNVKNETEADINDPAVSNTESSTNAVDEDISSSSDSKISTEASLAVSNEKDTEEEDKIVTHPVTLRMETGDSGKIDDTEKYGLSEEELEENKSFKLEEGEEEFKGFPSVDESQVQDIVKLLSEREENELQQLQVLVQNQNTEPLHSPTTKRKRGEIEESDLSSHCSSPALSISSQLSALSFSKRSRTGSPASRGSRKSNVDLSNPKYLVPFEFGWRREVVTRGISAREDGISRDVYYFHPSGKKLRSLREVSEKLTPGVTIENFTFYKEPLGADPKFETIRNARCFGQSPSEHTKAASVKAKVEKTSIETPPPPPAPKETPKGVTPLKNFVKTPKETISKPLPPPPPAKREKLVLKFNKGTPKIALKKPAAAVSVNGERKSPKMLLTKLEGPKPHPNAPSGPRRKITPRKKPLKPQNNNKDERRNRSEGGDLEMGMLPPLWSPTGASAKTSSNESLSWSHLDEKSANEESRLDYCTIRCTKAMGLIPTLQCSICLCLYHPECCDMGPISSYRPLKYVCKNCQAKAADTKGRGLVKHITPAVVTCDKSPPIISPKPIHPVINSPVTPSAPVASRMPHLMRPKVPGSKSVGGVTWLPPSNTVFRSPSIPKTNQIKSEEASTPPQAIVNMNSKRYIVVPKHNVLSVASNQSVSPAKADPAQSTTIITPTPTSTIIQGPPLQNNPFIQPSANSPGVLLVPYLTGESTTADSNSQCLVVNPVPGSSATHSSSQPDLPIGSETPDHFAKKVDKNAQRQSTDGVDESMQKFMRNICIGYTALLNVFQYLKVQELLRAGRVCRLWRDIAGHSSLWRTVRMKNSQVSDWKGFTDSLSRHGTKHLDLRKMLVSLDETEEMWMTFAKHIANVKCLERLDMCRCSVNVIEQIIEACPHLLVFNAQMIGVKDQTTHQKITLENLSKMKNLRELRMKSFFGLHLVGSLNSLTELAETLTTLSLTSVKNLGSVEVQYIGKLHNLEALELGECSDLPENFPSLVIGKLLKLKRIRLEKGPWKCSTNEMLYEMSKLKDLMQLELINFDIRPGFDEALASCANIKRLLLIPTYVTQSATTNNIILSGAFKLWKTLTHFVWVVTMELLKVTELFVDQCEGKGSRKSGGNSVPVLKPVPIPEVRNSQKDAEASKEENITGTKNPTPITVIPIDELFEMLKEALPNTRVKLLKIPFQNTWRQSITEGSA</sequence>
<feature type="compositionally biased region" description="Basic and acidic residues" evidence="1">
    <location>
        <begin position="466"/>
        <end position="476"/>
    </location>
</feature>
<proteinExistence type="predicted"/>
<dbReference type="PROSITE" id="PS50982">
    <property type="entry name" value="MBD"/>
    <property type="match status" value="1"/>
</dbReference>
<organism evidence="3">
    <name type="scientific">Menopon gallinae</name>
    <name type="common">poultry shaft louse</name>
    <dbReference type="NCBI Taxonomy" id="328185"/>
    <lineage>
        <taxon>Eukaryota</taxon>
        <taxon>Metazoa</taxon>
        <taxon>Ecdysozoa</taxon>
        <taxon>Arthropoda</taxon>
        <taxon>Hexapoda</taxon>
        <taxon>Insecta</taxon>
        <taxon>Pterygota</taxon>
        <taxon>Neoptera</taxon>
        <taxon>Paraneoptera</taxon>
        <taxon>Psocodea</taxon>
        <taxon>Troctomorpha</taxon>
        <taxon>Phthiraptera</taxon>
        <taxon>Amblycera</taxon>
        <taxon>Menoponidae</taxon>
        <taxon>Menopon</taxon>
    </lineage>
</organism>
<feature type="region of interest" description="Disordered" evidence="1">
    <location>
        <begin position="335"/>
        <end position="397"/>
    </location>
</feature>
<dbReference type="PANTHER" id="PTHR15739:SF5">
    <property type="entry name" value="LD23158P"/>
    <property type="match status" value="1"/>
</dbReference>
<feature type="compositionally biased region" description="Basic and acidic residues" evidence="1">
    <location>
        <begin position="1172"/>
        <end position="1184"/>
    </location>
</feature>
<dbReference type="Gene3D" id="3.30.40.10">
    <property type="entry name" value="Zinc/RING finger domain, C3HC4 (zinc finger)"/>
    <property type="match status" value="1"/>
</dbReference>
<feature type="region of interest" description="Disordered" evidence="1">
    <location>
        <begin position="763"/>
        <end position="786"/>
    </location>
</feature>
<dbReference type="AlphaFoldDB" id="A0AAW2HBK3"/>
<dbReference type="GO" id="GO:0003677">
    <property type="term" value="F:DNA binding"/>
    <property type="evidence" value="ECO:0007669"/>
    <property type="project" value="InterPro"/>
</dbReference>
<comment type="caution">
    <text evidence="3">The sequence shown here is derived from an EMBL/GenBank/DDBJ whole genome shotgun (WGS) entry which is preliminary data.</text>
</comment>
<dbReference type="InterPro" id="IPR001739">
    <property type="entry name" value="Methyl_CpG_DNA-bd"/>
</dbReference>
<dbReference type="InterPro" id="IPR036047">
    <property type="entry name" value="F-box-like_dom_sf"/>
</dbReference>
<dbReference type="InterPro" id="IPR001810">
    <property type="entry name" value="F-box_dom"/>
</dbReference>
<dbReference type="Pfam" id="PF12937">
    <property type="entry name" value="F-box-like"/>
    <property type="match status" value="1"/>
</dbReference>
<dbReference type="EMBL" id="JARGDH010000005">
    <property type="protein sequence ID" value="KAL0266921.1"/>
    <property type="molecule type" value="Genomic_DNA"/>
</dbReference>
<dbReference type="Gene3D" id="1.20.1280.50">
    <property type="match status" value="1"/>
</dbReference>
<feature type="compositionally biased region" description="Basic and acidic residues" evidence="1">
    <location>
        <begin position="36"/>
        <end position="54"/>
    </location>
</feature>
<feature type="compositionally biased region" description="Polar residues" evidence="1">
    <location>
        <begin position="763"/>
        <end position="776"/>
    </location>
</feature>
<dbReference type="InterPro" id="IPR011011">
    <property type="entry name" value="Znf_FYVE_PHD"/>
</dbReference>
<dbReference type="Gene3D" id="3.30.890.10">
    <property type="entry name" value="Methyl-cpg-binding Protein 2, Chain A"/>
    <property type="match status" value="1"/>
</dbReference>
<feature type="compositionally biased region" description="Polar residues" evidence="1">
    <location>
        <begin position="62"/>
        <end position="72"/>
    </location>
</feature>